<evidence type="ECO:0000313" key="2">
    <source>
        <dbReference type="Proteomes" id="UP000789901"/>
    </source>
</evidence>
<reference evidence="1 2" key="1">
    <citation type="submission" date="2021-06" db="EMBL/GenBank/DDBJ databases">
        <authorList>
            <person name="Kallberg Y."/>
            <person name="Tangrot J."/>
            <person name="Rosling A."/>
        </authorList>
    </citation>
    <scope>NUCLEOTIDE SEQUENCE [LARGE SCALE GENOMIC DNA]</scope>
    <source>
        <strain evidence="1 2">120-4 pot B 10/14</strain>
    </source>
</reference>
<comment type="caution">
    <text evidence="1">The sequence shown here is derived from an EMBL/GenBank/DDBJ whole genome shotgun (WGS) entry which is preliminary data.</text>
</comment>
<dbReference type="Proteomes" id="UP000789901">
    <property type="component" value="Unassembled WGS sequence"/>
</dbReference>
<accession>A0ABN7VPM9</accession>
<evidence type="ECO:0000313" key="1">
    <source>
        <dbReference type="EMBL" id="CAG8787271.1"/>
    </source>
</evidence>
<keyword evidence="2" id="KW-1185">Reference proteome</keyword>
<name>A0ABN7VPM9_GIGMA</name>
<organism evidence="1 2">
    <name type="scientific">Gigaspora margarita</name>
    <dbReference type="NCBI Taxonomy" id="4874"/>
    <lineage>
        <taxon>Eukaryota</taxon>
        <taxon>Fungi</taxon>
        <taxon>Fungi incertae sedis</taxon>
        <taxon>Mucoromycota</taxon>
        <taxon>Glomeromycotina</taxon>
        <taxon>Glomeromycetes</taxon>
        <taxon>Diversisporales</taxon>
        <taxon>Gigasporaceae</taxon>
        <taxon>Gigaspora</taxon>
    </lineage>
</organism>
<sequence length="268" mass="31740">MLSPDALVETQKFTIYLTFNLCKDELKNQQKQWQDTFYGKLLNNDEIDNLLRQLVDLYDEDSIEEKLNKTWKEAIDLSANFICEEKINKIYNDELENQQQQLQNSIYGKKLNNDEVINLLEQLAGLYDEDSLEVKLNKTWKEAIDLCRKESLATYKQISKFLTQAFYNDNSLEEYEPFVTYQIPAVNFIYEEKINKICNHSNDVPYNKIDKHKKPGEHFNGLPKTNQIDTPEISYRDVHIKKHKFEESLLNLIKSIKNRVEISITRKK</sequence>
<feature type="non-terminal residue" evidence="1">
    <location>
        <position position="268"/>
    </location>
</feature>
<gene>
    <name evidence="1" type="ORF">GMARGA_LOCUS20659</name>
</gene>
<proteinExistence type="predicted"/>
<dbReference type="EMBL" id="CAJVQB010018322">
    <property type="protein sequence ID" value="CAG8787271.1"/>
    <property type="molecule type" value="Genomic_DNA"/>
</dbReference>
<protein>
    <submittedName>
        <fullName evidence="1">37781_t:CDS:1</fullName>
    </submittedName>
</protein>